<feature type="domain" description="Outer membrane protein beta-barrel" evidence="2">
    <location>
        <begin position="6"/>
        <end position="144"/>
    </location>
</feature>
<dbReference type="SUPFAM" id="SSF56925">
    <property type="entry name" value="OMPA-like"/>
    <property type="match status" value="1"/>
</dbReference>
<proteinExistence type="predicted"/>
<gene>
    <name evidence="3" type="ORF">S7S_12570</name>
</gene>
<evidence type="ECO:0000313" key="4">
    <source>
        <dbReference type="Proteomes" id="UP000006764"/>
    </source>
</evidence>
<dbReference type="Proteomes" id="UP000006764">
    <property type="component" value="Chromosome"/>
</dbReference>
<dbReference type="HOGENOM" id="CLU_1472269_0_0_6"/>
<dbReference type="InterPro" id="IPR011250">
    <property type="entry name" value="OMP/PagP_B-barrel"/>
</dbReference>
<evidence type="ECO:0000259" key="2">
    <source>
        <dbReference type="Pfam" id="PF13505"/>
    </source>
</evidence>
<dbReference type="Pfam" id="PF13505">
    <property type="entry name" value="OMP_b-brl"/>
    <property type="match status" value="1"/>
</dbReference>
<sequence length="183" mass="19668">MLLTWGGMPAFAAADQISYSHLEAGYQRMTGDGSFDGYFFRGAFQVTDSIYLAAGYDELEDSGVSQEVMTLRAGLAVPLQDGLDAYGELGLVRAEVAASVPGLGTFSEKETGYQLEAGARMAMASRHELRGFLRSVDVDGYDETFLGAQGVLHVAPRVGLLAGVSRLFDASEFLFELGVRVNF</sequence>
<dbReference type="RefSeq" id="WP_008738726.1">
    <property type="nucleotide sequence ID" value="NZ_CP004387.1"/>
</dbReference>
<keyword evidence="4" id="KW-1185">Reference proteome</keyword>
<dbReference type="EMBL" id="CP004387">
    <property type="protein sequence ID" value="AJD48926.1"/>
    <property type="molecule type" value="Genomic_DNA"/>
</dbReference>
<accession>A0A0B4XP99</accession>
<evidence type="ECO:0000256" key="1">
    <source>
        <dbReference type="ARBA" id="ARBA00022729"/>
    </source>
</evidence>
<name>A0A0B4XP99_9GAMM</name>
<dbReference type="Gene3D" id="2.40.160.20">
    <property type="match status" value="1"/>
</dbReference>
<organism evidence="3 4">
    <name type="scientific">Isoalcanivorax pacificus W11-5</name>
    <dbReference type="NCBI Taxonomy" id="391936"/>
    <lineage>
        <taxon>Bacteria</taxon>
        <taxon>Pseudomonadati</taxon>
        <taxon>Pseudomonadota</taxon>
        <taxon>Gammaproteobacteria</taxon>
        <taxon>Oceanospirillales</taxon>
        <taxon>Alcanivoracaceae</taxon>
        <taxon>Isoalcanivorax</taxon>
    </lineage>
</organism>
<evidence type="ECO:0000313" key="3">
    <source>
        <dbReference type="EMBL" id="AJD48926.1"/>
    </source>
</evidence>
<dbReference type="InterPro" id="IPR027385">
    <property type="entry name" value="Beta-barrel_OMP"/>
</dbReference>
<dbReference type="KEGG" id="apac:S7S_12570"/>
<reference evidence="3 4" key="1">
    <citation type="journal article" date="2012" name="J. Bacteriol.">
        <title>Genome sequence of an alkane-degrading bacterium, Alcanivorax pacificus type strain W11-5, isolated from deep sea sediment.</title>
        <authorList>
            <person name="Lai Q."/>
            <person name="Shao Z."/>
        </authorList>
    </citation>
    <scope>NUCLEOTIDE SEQUENCE [LARGE SCALE GENOMIC DNA]</scope>
    <source>
        <strain evidence="3 4">W11-5</strain>
    </source>
</reference>
<dbReference type="AlphaFoldDB" id="A0A0B4XP99"/>
<protein>
    <submittedName>
        <fullName evidence="3">Porin family outer membrane protein</fullName>
    </submittedName>
</protein>
<keyword evidence="1" id="KW-0732">Signal</keyword>